<dbReference type="OrthoDB" id="9774579at2"/>
<feature type="signal peptide" evidence="4">
    <location>
        <begin position="1"/>
        <end position="34"/>
    </location>
</feature>
<evidence type="ECO:0000256" key="1">
    <source>
        <dbReference type="ARBA" id="ARBA00022737"/>
    </source>
</evidence>
<organism evidence="5">
    <name type="scientific">Geobacter sp. (strain M21)</name>
    <dbReference type="NCBI Taxonomy" id="443144"/>
    <lineage>
        <taxon>Bacteria</taxon>
        <taxon>Pseudomonadati</taxon>
        <taxon>Thermodesulfobacteriota</taxon>
        <taxon>Desulfuromonadia</taxon>
        <taxon>Geobacterales</taxon>
        <taxon>Geobacteraceae</taxon>
        <taxon>Geobacter</taxon>
    </lineage>
</organism>
<accession>C6E3X0</accession>
<dbReference type="Pfam" id="PF01436">
    <property type="entry name" value="NHL"/>
    <property type="match status" value="1"/>
</dbReference>
<dbReference type="STRING" id="443144.GM21_3162"/>
<dbReference type="GO" id="GO:0008270">
    <property type="term" value="F:zinc ion binding"/>
    <property type="evidence" value="ECO:0007669"/>
    <property type="project" value="UniProtKB-KW"/>
</dbReference>
<name>C6E3X0_GEOSM</name>
<dbReference type="KEGG" id="gem:GM21_3162"/>
<protein>
    <submittedName>
        <fullName evidence="5">NHL repeat containing protein</fullName>
    </submittedName>
</protein>
<proteinExistence type="predicted"/>
<gene>
    <name evidence="5" type="ordered locus">GM21_3162</name>
</gene>
<evidence type="ECO:0000256" key="4">
    <source>
        <dbReference type="SAM" id="SignalP"/>
    </source>
</evidence>
<dbReference type="AlphaFoldDB" id="C6E3X0"/>
<dbReference type="Gene3D" id="2.120.10.30">
    <property type="entry name" value="TolB, C-terminal domain"/>
    <property type="match status" value="2"/>
</dbReference>
<evidence type="ECO:0000256" key="3">
    <source>
        <dbReference type="SAM" id="MobiDB-lite"/>
    </source>
</evidence>
<dbReference type="eggNOG" id="COG3391">
    <property type="taxonomic scope" value="Bacteria"/>
</dbReference>
<keyword evidence="4" id="KW-0732">Signal</keyword>
<reference evidence="5" key="1">
    <citation type="submission" date="2009-07" db="EMBL/GenBank/DDBJ databases">
        <title>Complete sequence of Geobacter sp. M21.</title>
        <authorList>
            <consortium name="US DOE Joint Genome Institute"/>
            <person name="Lucas S."/>
            <person name="Copeland A."/>
            <person name="Lapidus A."/>
            <person name="Glavina del Rio T."/>
            <person name="Dalin E."/>
            <person name="Tice H."/>
            <person name="Bruce D."/>
            <person name="Goodwin L."/>
            <person name="Pitluck S."/>
            <person name="Saunders E."/>
            <person name="Brettin T."/>
            <person name="Detter J.C."/>
            <person name="Han C."/>
            <person name="Larimer F."/>
            <person name="Land M."/>
            <person name="Hauser L."/>
            <person name="Kyrpides N."/>
            <person name="Ovchinnikova G."/>
            <person name="Lovley D."/>
        </authorList>
    </citation>
    <scope>NUCLEOTIDE SEQUENCE [LARGE SCALE GENOMIC DNA]</scope>
    <source>
        <strain evidence="5">M21</strain>
    </source>
</reference>
<dbReference type="PANTHER" id="PTHR24104:SF25">
    <property type="entry name" value="PROTEIN LIN-41"/>
    <property type="match status" value="1"/>
</dbReference>
<feature type="repeat" description="NHL" evidence="2">
    <location>
        <begin position="255"/>
        <end position="298"/>
    </location>
</feature>
<dbReference type="InterPro" id="IPR050952">
    <property type="entry name" value="TRIM-NHL_E3_ligases"/>
</dbReference>
<evidence type="ECO:0000313" key="5">
    <source>
        <dbReference type="EMBL" id="ACT19189.1"/>
    </source>
</evidence>
<dbReference type="InterPro" id="IPR011042">
    <property type="entry name" value="6-blade_b-propeller_TolB-like"/>
</dbReference>
<feature type="region of interest" description="Disordered" evidence="3">
    <location>
        <begin position="365"/>
        <end position="395"/>
    </location>
</feature>
<dbReference type="EMBL" id="CP001661">
    <property type="protein sequence ID" value="ACT19189.1"/>
    <property type="molecule type" value="Genomic_DNA"/>
</dbReference>
<dbReference type="PANTHER" id="PTHR24104">
    <property type="entry name" value="E3 UBIQUITIN-PROTEIN LIGASE NHLRC1-RELATED"/>
    <property type="match status" value="1"/>
</dbReference>
<sequence>MLSNITANCRRHLAKSSIVVIALLLSACASQKKAFAPVFFPPEPSPPRIQYLMGISVSTDVEEEKKNDFSLVVTGKGSSEAKRMIAKPYGITSANGKIFVCDIGVGNLVVIDPAKKTFDYLKGNNGLGKLKKPANVGLDQYGNLFVADAARREIMVYNAEGQFVRSFGKEENMKPSDVAIDGDLVYVLDLQKTKNEIKVFDRESGKLTNTFGKRSDNAEGVNIPTNFTMDHKGDIYVTNAGNGKVMKFDRDGHLLLTFGDLGDISGMFSRPKGVAVDRENRIYVVDGGNQNVQVFNEKGRILTSFGDPGLMRGSLNLPVSVTVTQENLDYFQKFAAPGFTVESVILVTNQYGEDKISVYGMGKMAGRDYSERPPTAKATEGPKAKETGTPETQTK</sequence>
<dbReference type="HOGENOM" id="CLU_008645_8_0_7"/>
<dbReference type="SUPFAM" id="SSF63829">
    <property type="entry name" value="Calcium-dependent phosphotriesterase"/>
    <property type="match status" value="1"/>
</dbReference>
<evidence type="ECO:0000256" key="2">
    <source>
        <dbReference type="PROSITE-ProRule" id="PRU00504"/>
    </source>
</evidence>
<feature type="chain" id="PRO_5002962207" evidence="4">
    <location>
        <begin position="35"/>
        <end position="395"/>
    </location>
</feature>
<dbReference type="InterPro" id="IPR001258">
    <property type="entry name" value="NHL_repeat"/>
</dbReference>
<feature type="compositionally biased region" description="Basic and acidic residues" evidence="3">
    <location>
        <begin position="380"/>
        <end position="395"/>
    </location>
</feature>
<keyword evidence="1" id="KW-0677">Repeat</keyword>
<dbReference type="PROSITE" id="PS51125">
    <property type="entry name" value="NHL"/>
    <property type="match status" value="1"/>
</dbReference>